<name>A0A9P7YPY8_9HELO</name>
<dbReference type="OrthoDB" id="3513524at2759"/>
<evidence type="ECO:0000313" key="3">
    <source>
        <dbReference type="Proteomes" id="UP000824998"/>
    </source>
</evidence>
<accession>A0A9P7YPY8</accession>
<evidence type="ECO:0000313" key="2">
    <source>
        <dbReference type="EMBL" id="KAG9237257.1"/>
    </source>
</evidence>
<protein>
    <submittedName>
        <fullName evidence="2">Uncharacterized protein</fullName>
    </submittedName>
</protein>
<proteinExistence type="predicted"/>
<dbReference type="EMBL" id="MU251390">
    <property type="protein sequence ID" value="KAG9237257.1"/>
    <property type="molecule type" value="Genomic_DNA"/>
</dbReference>
<keyword evidence="3" id="KW-1185">Reference proteome</keyword>
<reference evidence="2" key="1">
    <citation type="journal article" date="2021" name="IMA Fungus">
        <title>Genomic characterization of three marine fungi, including Emericellopsis atlantica sp. nov. with signatures of a generalist lifestyle and marine biomass degradation.</title>
        <authorList>
            <person name="Hagestad O.C."/>
            <person name="Hou L."/>
            <person name="Andersen J.H."/>
            <person name="Hansen E.H."/>
            <person name="Altermark B."/>
            <person name="Li C."/>
            <person name="Kuhnert E."/>
            <person name="Cox R.J."/>
            <person name="Crous P.W."/>
            <person name="Spatafora J.W."/>
            <person name="Lail K."/>
            <person name="Amirebrahimi M."/>
            <person name="Lipzen A."/>
            <person name="Pangilinan J."/>
            <person name="Andreopoulos W."/>
            <person name="Hayes R.D."/>
            <person name="Ng V."/>
            <person name="Grigoriev I.V."/>
            <person name="Jackson S.A."/>
            <person name="Sutton T.D.S."/>
            <person name="Dobson A.D.W."/>
            <person name="Rama T."/>
        </authorList>
    </citation>
    <scope>NUCLEOTIDE SEQUENCE</scope>
    <source>
        <strain evidence="2">TRa018bII</strain>
    </source>
</reference>
<gene>
    <name evidence="2" type="ORF">BJ875DRAFT_493453</name>
</gene>
<feature type="signal peptide" evidence="1">
    <location>
        <begin position="1"/>
        <end position="18"/>
    </location>
</feature>
<sequence>MHIPSTLAASLAFTLAAANSITFLSLDTTPRTACFYSAPSHPTIPNNSLPGKSTIHVPLPLDWEGSWQTTLNPSDCGPPGIRGEVRFDGYEGKTYYDVSAIDNLGDNSGVKFLYPASGTGEKSGCESFPCEGAYLHPDDKQTKVTVEKDLVCEVGR</sequence>
<dbReference type="Proteomes" id="UP000824998">
    <property type="component" value="Unassembled WGS sequence"/>
</dbReference>
<evidence type="ECO:0000256" key="1">
    <source>
        <dbReference type="SAM" id="SignalP"/>
    </source>
</evidence>
<feature type="chain" id="PRO_5040368542" evidence="1">
    <location>
        <begin position="19"/>
        <end position="156"/>
    </location>
</feature>
<comment type="caution">
    <text evidence="2">The sequence shown here is derived from an EMBL/GenBank/DDBJ whole genome shotgun (WGS) entry which is preliminary data.</text>
</comment>
<organism evidence="2 3">
    <name type="scientific">Amylocarpus encephaloides</name>
    <dbReference type="NCBI Taxonomy" id="45428"/>
    <lineage>
        <taxon>Eukaryota</taxon>
        <taxon>Fungi</taxon>
        <taxon>Dikarya</taxon>
        <taxon>Ascomycota</taxon>
        <taxon>Pezizomycotina</taxon>
        <taxon>Leotiomycetes</taxon>
        <taxon>Helotiales</taxon>
        <taxon>Helotiales incertae sedis</taxon>
        <taxon>Amylocarpus</taxon>
    </lineage>
</organism>
<dbReference type="AlphaFoldDB" id="A0A9P7YPY8"/>
<keyword evidence="1" id="KW-0732">Signal</keyword>